<dbReference type="InterPro" id="IPR029058">
    <property type="entry name" value="AB_hydrolase_fold"/>
</dbReference>
<feature type="domain" description="Serine hydrolase" evidence="2">
    <location>
        <begin position="3"/>
        <end position="262"/>
    </location>
</feature>
<reference evidence="3 4" key="1">
    <citation type="submission" date="2024-07" db="EMBL/GenBank/DDBJ databases">
        <title>Section-level genome sequencing and comparative genomics of Aspergillus sections Usti and Cavernicolus.</title>
        <authorList>
            <consortium name="Lawrence Berkeley National Laboratory"/>
            <person name="Nybo J.L."/>
            <person name="Vesth T.C."/>
            <person name="Theobald S."/>
            <person name="Frisvad J.C."/>
            <person name="Larsen T.O."/>
            <person name="Kjaerboelling I."/>
            <person name="Rothschild-Mancinelli K."/>
            <person name="Lyhne E.K."/>
            <person name="Kogle M.E."/>
            <person name="Barry K."/>
            <person name="Clum A."/>
            <person name="Na H."/>
            <person name="Ledsgaard L."/>
            <person name="Lin J."/>
            <person name="Lipzen A."/>
            <person name="Kuo A."/>
            <person name="Riley R."/>
            <person name="Mondo S."/>
            <person name="LaButti K."/>
            <person name="Haridas S."/>
            <person name="Pangalinan J."/>
            <person name="Salamov A.A."/>
            <person name="Simmons B.A."/>
            <person name="Magnuson J.K."/>
            <person name="Chen J."/>
            <person name="Drula E."/>
            <person name="Henrissat B."/>
            <person name="Wiebenga A."/>
            <person name="Lubbers R.J."/>
            <person name="Gomes A.C."/>
            <person name="Makela M.R."/>
            <person name="Stajich J."/>
            <person name="Grigoriev I.V."/>
            <person name="Mortensen U.H."/>
            <person name="De vries R.P."/>
            <person name="Baker S.E."/>
            <person name="Andersen M.R."/>
        </authorList>
    </citation>
    <scope>NUCLEOTIDE SEQUENCE [LARGE SCALE GENOMIC DNA]</scope>
    <source>
        <strain evidence="3 4">CBS 600.67</strain>
    </source>
</reference>
<dbReference type="SUPFAM" id="SSF53474">
    <property type="entry name" value="alpha/beta-Hydrolases"/>
    <property type="match status" value="1"/>
</dbReference>
<name>A0ABR4HC71_9EURO</name>
<protein>
    <submittedName>
        <fullName evidence="3">Serine hydrolase FSH</fullName>
    </submittedName>
</protein>
<accession>A0ABR4HC71</accession>
<dbReference type="GO" id="GO:0016787">
    <property type="term" value="F:hydrolase activity"/>
    <property type="evidence" value="ECO:0007669"/>
    <property type="project" value="UniProtKB-KW"/>
</dbReference>
<gene>
    <name evidence="3" type="ORF">BDW59DRAFT_178334</name>
</gene>
<evidence type="ECO:0000256" key="1">
    <source>
        <dbReference type="ARBA" id="ARBA00022801"/>
    </source>
</evidence>
<comment type="caution">
    <text evidence="3">The sequence shown here is derived from an EMBL/GenBank/DDBJ whole genome shotgun (WGS) entry which is preliminary data.</text>
</comment>
<dbReference type="InterPro" id="IPR050593">
    <property type="entry name" value="LovG"/>
</dbReference>
<dbReference type="PANTHER" id="PTHR48070">
    <property type="entry name" value="ESTERASE OVCA2"/>
    <property type="match status" value="1"/>
</dbReference>
<organism evidence="3 4">
    <name type="scientific">Aspergillus cavernicola</name>
    <dbReference type="NCBI Taxonomy" id="176166"/>
    <lineage>
        <taxon>Eukaryota</taxon>
        <taxon>Fungi</taxon>
        <taxon>Dikarya</taxon>
        <taxon>Ascomycota</taxon>
        <taxon>Pezizomycotina</taxon>
        <taxon>Eurotiomycetes</taxon>
        <taxon>Eurotiomycetidae</taxon>
        <taxon>Eurotiales</taxon>
        <taxon>Aspergillaceae</taxon>
        <taxon>Aspergillus</taxon>
        <taxon>Aspergillus subgen. Nidulantes</taxon>
    </lineage>
</organism>
<dbReference type="Gene3D" id="3.40.50.1820">
    <property type="entry name" value="alpha/beta hydrolase"/>
    <property type="match status" value="1"/>
</dbReference>
<dbReference type="InterPro" id="IPR005645">
    <property type="entry name" value="FSH-like_dom"/>
</dbReference>
<dbReference type="Proteomes" id="UP001610335">
    <property type="component" value="Unassembled WGS sequence"/>
</dbReference>
<keyword evidence="1 3" id="KW-0378">Hydrolase</keyword>
<evidence type="ECO:0000313" key="4">
    <source>
        <dbReference type="Proteomes" id="UP001610335"/>
    </source>
</evidence>
<evidence type="ECO:0000313" key="3">
    <source>
        <dbReference type="EMBL" id="KAL2813061.1"/>
    </source>
</evidence>
<proteinExistence type="predicted"/>
<evidence type="ECO:0000259" key="2">
    <source>
        <dbReference type="Pfam" id="PF03959"/>
    </source>
</evidence>
<dbReference type="Pfam" id="PF03959">
    <property type="entry name" value="FSH1"/>
    <property type="match status" value="1"/>
</dbReference>
<dbReference type="EMBL" id="JBFXLS010000153">
    <property type="protein sequence ID" value="KAL2813061.1"/>
    <property type="molecule type" value="Genomic_DNA"/>
</dbReference>
<keyword evidence="4" id="KW-1185">Reference proteome</keyword>
<dbReference type="PANTHER" id="PTHR48070:SF4">
    <property type="entry name" value="ESTERASE ALNB"/>
    <property type="match status" value="1"/>
</dbReference>
<sequence length="280" mass="30866">MGILCLHGFGANPVVMKHQMSVLAKYFDTTWEFHFLPGPVGCPAAPGVAKTFPGPYLCWTLDFDPITNRTALDLIHQTIMDRGPFDGVFGFSQGASIVAAYLLEQAELHPDKPLPVRFAIFCSSPPILAGDPEYIQRLFGALSAENIKRFQSAKLDQVAQLPAPVRASAIVLLENLAVMAPVHGKSLSHYLDRPPAEIPCVVLPDQYKARLSIPTLHVCGKDDPPSMRKACAINASFCAPKWRRHFNHSSIHNLPRSPTEAQEMVSHMAWIISHSQLSRI</sequence>